<evidence type="ECO:0000256" key="1">
    <source>
        <dbReference type="SAM" id="MobiDB-lite"/>
    </source>
</evidence>
<sequence>MLVGVLAQTGPETVRRLSGAELRELAKELVETPEVDVSGGDGAAALGRVLGAAGKAVVDALARQASVENAAEAAEVLECHTAAYTAMGKAAAVAPVSLARLAPVTAATTALVSAALAHIRAHASLAAPQPDAPPPARDLAASLDTLYRAAYGTTSTLLTLALKHARPPLAHAPDAADAAAAVDLVAWVRDLAADAANDFALMSLVWKALVRLARSHAVALQAPGASLSPRALLDLVLRELAASLADADAARTDMLLRASKVCRFFVAHTFPLLGAFPSAAAASPRPLADKLAAAATLALRQPTRDAATALLDALVSGLTRLDHPPLVAALAAALVADLNARMGVATTPPTRIRGSLRLVAALLESHSAHIDTLKTQAALLSGLMAADMAGADEGCTSASAHRPALDDLAADIAQAVAASVAATADPRTQAKAAAQLLERVLDAAWCPVLGRCIAQALRLAWSALHTSGAAARVAELVEHLLGSALPPPVLAAVSPSVIRPASVLSPQALALLHEAIRSFASVALPGIGPRQLESMAADAAGAITLAPTSTFVVSHASNLLTILPWRRLAKSVVFAATSGGSQSVLKLAADAVGLPQLDANVVAALALLEALSASPYWDELLAGSIVLSIGRSCSTLLQREEAWASGGPAPAAIVVLASLVAAAPSFERGAEVLNTVASHWGSAPASPPLFLAAAQLLDALAKVPLPAAASRRRAFEDGLRTLFGALLKSPHEPLRNTGVRTMVAFAKCTALDNVQQFIPGALKDHLLGYATKSPAVTAGLATPAARPSPAERSVLGKRRRSARQDVLDALASAPPPAKASKRLDGTPSAALGRAWLADAAAALRSLVKLSTSELSGTRCTV</sequence>
<accession>A0A0L0DPB4</accession>
<reference evidence="2 3" key="1">
    <citation type="submission" date="2010-05" db="EMBL/GenBank/DDBJ databases">
        <title>The Genome Sequence of Thecamonas trahens ATCC 50062.</title>
        <authorList>
            <consortium name="The Broad Institute Genome Sequencing Platform"/>
            <person name="Russ C."/>
            <person name="Cuomo C."/>
            <person name="Shea T."/>
            <person name="Young S.K."/>
            <person name="Zeng Q."/>
            <person name="Koehrsen M."/>
            <person name="Haas B."/>
            <person name="Borodovsky M."/>
            <person name="Guigo R."/>
            <person name="Alvarado L."/>
            <person name="Berlin A."/>
            <person name="Bochicchio J."/>
            <person name="Borenstein D."/>
            <person name="Chapman S."/>
            <person name="Chen Z."/>
            <person name="Freedman E."/>
            <person name="Gellesch M."/>
            <person name="Goldberg J."/>
            <person name="Griggs A."/>
            <person name="Gujja S."/>
            <person name="Heilman E."/>
            <person name="Heiman D."/>
            <person name="Hepburn T."/>
            <person name="Howarth C."/>
            <person name="Jen D."/>
            <person name="Larson L."/>
            <person name="Mehta T."/>
            <person name="Park D."/>
            <person name="Pearson M."/>
            <person name="Roberts A."/>
            <person name="Saif S."/>
            <person name="Shenoy N."/>
            <person name="Sisk P."/>
            <person name="Stolte C."/>
            <person name="Sykes S."/>
            <person name="Thomson T."/>
            <person name="Walk T."/>
            <person name="White J."/>
            <person name="Yandava C."/>
            <person name="Burger G."/>
            <person name="Gray M.W."/>
            <person name="Holland P.W.H."/>
            <person name="King N."/>
            <person name="Lang F.B.F."/>
            <person name="Roger A.J."/>
            <person name="Ruiz-Trillo I."/>
            <person name="Lander E."/>
            <person name="Nusbaum C."/>
        </authorList>
    </citation>
    <scope>NUCLEOTIDE SEQUENCE [LARGE SCALE GENOMIC DNA]</scope>
    <source>
        <strain evidence="2 3">ATCC 50062</strain>
    </source>
</reference>
<keyword evidence="3" id="KW-1185">Reference proteome</keyword>
<dbReference type="EMBL" id="GL349486">
    <property type="protein sequence ID" value="KNC54139.1"/>
    <property type="molecule type" value="Genomic_DNA"/>
</dbReference>
<proteinExistence type="predicted"/>
<dbReference type="RefSeq" id="XP_013753960.1">
    <property type="nucleotide sequence ID" value="XM_013898506.1"/>
</dbReference>
<dbReference type="Proteomes" id="UP000054408">
    <property type="component" value="Unassembled WGS sequence"/>
</dbReference>
<protein>
    <submittedName>
        <fullName evidence="2">Uncharacterized protein</fullName>
    </submittedName>
</protein>
<dbReference type="GeneID" id="25568271"/>
<name>A0A0L0DPB4_THETB</name>
<dbReference type="AlphaFoldDB" id="A0A0L0DPB4"/>
<evidence type="ECO:0000313" key="3">
    <source>
        <dbReference type="Proteomes" id="UP000054408"/>
    </source>
</evidence>
<feature type="region of interest" description="Disordered" evidence="1">
    <location>
        <begin position="780"/>
        <end position="799"/>
    </location>
</feature>
<organism evidence="2 3">
    <name type="scientific">Thecamonas trahens ATCC 50062</name>
    <dbReference type="NCBI Taxonomy" id="461836"/>
    <lineage>
        <taxon>Eukaryota</taxon>
        <taxon>Apusozoa</taxon>
        <taxon>Apusomonadida</taxon>
        <taxon>Apusomonadidae</taxon>
        <taxon>Thecamonas</taxon>
    </lineage>
</organism>
<gene>
    <name evidence="2" type="ORF">AMSG_09918</name>
</gene>
<evidence type="ECO:0000313" key="2">
    <source>
        <dbReference type="EMBL" id="KNC54139.1"/>
    </source>
</evidence>